<sequence length="49" mass="5707">MLKFKFLEEKDTHIEKTGPKELLWFVALWALGFVTITIVGAIIKLFLRT</sequence>
<reference evidence="2 3" key="1">
    <citation type="journal article" date="2014" name="Int. J. Syst. Evol. Microbiol.">
        <title>Complete genome sequence of Corynebacterium casei LMG S-19264T (=DSM 44701T), isolated from a smear-ripened cheese.</title>
        <authorList>
            <consortium name="US DOE Joint Genome Institute (JGI-PGF)"/>
            <person name="Walter F."/>
            <person name="Albersmeier A."/>
            <person name="Kalinowski J."/>
            <person name="Ruckert C."/>
        </authorList>
    </citation>
    <scope>NUCLEOTIDE SEQUENCE [LARGE SCALE GENOMIC DNA]</scope>
    <source>
        <strain evidence="2 3">KCTC 23968</strain>
    </source>
</reference>
<feature type="transmembrane region" description="Helical" evidence="1">
    <location>
        <begin position="22"/>
        <end position="47"/>
    </location>
</feature>
<gene>
    <name evidence="2" type="ORF">GCM10011309_10180</name>
</gene>
<keyword evidence="1" id="KW-1133">Transmembrane helix</keyword>
<name>A0A918KG31_9PROT</name>
<organism evidence="2 3">
    <name type="scientific">Litorimonas cladophorae</name>
    <dbReference type="NCBI Taxonomy" id="1220491"/>
    <lineage>
        <taxon>Bacteria</taxon>
        <taxon>Pseudomonadati</taxon>
        <taxon>Pseudomonadota</taxon>
        <taxon>Alphaproteobacteria</taxon>
        <taxon>Maricaulales</taxon>
        <taxon>Robiginitomaculaceae</taxon>
    </lineage>
</organism>
<keyword evidence="1" id="KW-0472">Membrane</keyword>
<evidence type="ECO:0008006" key="4">
    <source>
        <dbReference type="Google" id="ProtNLM"/>
    </source>
</evidence>
<evidence type="ECO:0000313" key="3">
    <source>
        <dbReference type="Proteomes" id="UP000600865"/>
    </source>
</evidence>
<evidence type="ECO:0000256" key="1">
    <source>
        <dbReference type="SAM" id="Phobius"/>
    </source>
</evidence>
<proteinExistence type="predicted"/>
<keyword evidence="3" id="KW-1185">Reference proteome</keyword>
<keyword evidence="1" id="KW-0812">Transmembrane</keyword>
<dbReference type="EMBL" id="BMYV01000001">
    <property type="protein sequence ID" value="GGX62193.1"/>
    <property type="molecule type" value="Genomic_DNA"/>
</dbReference>
<dbReference type="AlphaFoldDB" id="A0A918KG31"/>
<dbReference type="Proteomes" id="UP000600865">
    <property type="component" value="Unassembled WGS sequence"/>
</dbReference>
<comment type="caution">
    <text evidence="2">The sequence shown here is derived from an EMBL/GenBank/DDBJ whole genome shotgun (WGS) entry which is preliminary data.</text>
</comment>
<accession>A0A918KG31</accession>
<protein>
    <recommendedName>
        <fullName evidence="4">DUF2474 domain-containing protein</fullName>
    </recommendedName>
</protein>
<evidence type="ECO:0000313" key="2">
    <source>
        <dbReference type="EMBL" id="GGX62193.1"/>
    </source>
</evidence>